<organism evidence="2 3">
    <name type="scientific">Streptomyces atratus</name>
    <dbReference type="NCBI Taxonomy" id="1893"/>
    <lineage>
        <taxon>Bacteria</taxon>
        <taxon>Bacillati</taxon>
        <taxon>Actinomycetota</taxon>
        <taxon>Actinomycetes</taxon>
        <taxon>Kitasatosporales</taxon>
        <taxon>Streptomycetaceae</taxon>
        <taxon>Streptomyces</taxon>
    </lineage>
</organism>
<evidence type="ECO:0000313" key="2">
    <source>
        <dbReference type="EMBL" id="SFY43824.1"/>
    </source>
</evidence>
<dbReference type="Proteomes" id="UP000181909">
    <property type="component" value="Unassembled WGS sequence"/>
</dbReference>
<sequence>MRAKKRMRVAGLTVAGLCVTGLAVAGGMAIAATSGSQAPYAQAGALVKADGSIVHSKGVSEVTRSGHVYCVKISNEDVDLSRAIVTATPRDGIGYTLRAVAGGCANGKGVQVATYNADAGGAATAFYVAVL</sequence>
<dbReference type="OrthoDB" id="4254530at2"/>
<reference evidence="2 3" key="1">
    <citation type="submission" date="2016-11" db="EMBL/GenBank/DDBJ databases">
        <authorList>
            <person name="Jaros S."/>
            <person name="Januszkiewicz K."/>
            <person name="Wedrychowicz H."/>
        </authorList>
    </citation>
    <scope>NUCLEOTIDE SEQUENCE [LARGE SCALE GENOMIC DNA]</scope>
    <source>
        <strain evidence="2 3">OK807</strain>
    </source>
</reference>
<feature type="chain" id="PRO_5039342759" evidence="1">
    <location>
        <begin position="26"/>
        <end position="131"/>
    </location>
</feature>
<name>A0A1K2F9G5_STRAR</name>
<feature type="signal peptide" evidence="1">
    <location>
        <begin position="1"/>
        <end position="25"/>
    </location>
</feature>
<keyword evidence="1" id="KW-0732">Signal</keyword>
<dbReference type="STRING" id="1893.SAMN02787144_103941"/>
<accession>A0A1K2F9G5</accession>
<dbReference type="AlphaFoldDB" id="A0A1K2F9G5"/>
<proteinExistence type="predicted"/>
<protein>
    <submittedName>
        <fullName evidence="2">Uncharacterized protein</fullName>
    </submittedName>
</protein>
<dbReference type="RefSeq" id="WP_143166604.1">
    <property type="nucleotide sequence ID" value="NZ_CP108277.1"/>
</dbReference>
<evidence type="ECO:0000256" key="1">
    <source>
        <dbReference type="SAM" id="SignalP"/>
    </source>
</evidence>
<gene>
    <name evidence="2" type="ORF">SAMN02787144_103941</name>
</gene>
<dbReference type="EMBL" id="FPJO01000039">
    <property type="protein sequence ID" value="SFY43824.1"/>
    <property type="molecule type" value="Genomic_DNA"/>
</dbReference>
<evidence type="ECO:0000313" key="3">
    <source>
        <dbReference type="Proteomes" id="UP000181909"/>
    </source>
</evidence>